<dbReference type="Pfam" id="PF01248">
    <property type="entry name" value="Ribosomal_L7Ae"/>
    <property type="match status" value="1"/>
</dbReference>
<evidence type="ECO:0000313" key="4">
    <source>
        <dbReference type="RefSeq" id="XP_017322434.1"/>
    </source>
</evidence>
<organism evidence="3 4">
    <name type="scientific">Ictalurus punctatus</name>
    <name type="common">Channel catfish</name>
    <name type="synonym">Silurus punctatus</name>
    <dbReference type="NCBI Taxonomy" id="7998"/>
    <lineage>
        <taxon>Eukaryota</taxon>
        <taxon>Metazoa</taxon>
        <taxon>Chordata</taxon>
        <taxon>Craniata</taxon>
        <taxon>Vertebrata</taxon>
        <taxon>Euteleostomi</taxon>
        <taxon>Actinopterygii</taxon>
        <taxon>Neopterygii</taxon>
        <taxon>Teleostei</taxon>
        <taxon>Ostariophysi</taxon>
        <taxon>Siluriformes</taxon>
        <taxon>Ictaluridae</taxon>
        <taxon>Ictalurus</taxon>
    </lineage>
</organism>
<dbReference type="OrthoDB" id="5976967at2759"/>
<dbReference type="KEGG" id="ipu:108264936"/>
<gene>
    <name evidence="4" type="primary">gadd45ga</name>
</gene>
<evidence type="ECO:0000256" key="1">
    <source>
        <dbReference type="ARBA" id="ARBA00007361"/>
    </source>
</evidence>
<protein>
    <submittedName>
        <fullName evidence="4">Growth arrest and DNA-damage-inducible, gamma a</fullName>
    </submittedName>
</protein>
<reference evidence="3" key="1">
    <citation type="journal article" date="2016" name="Nat. Commun.">
        <title>The channel catfish genome sequence provides insights into the evolution of scale formation in teleosts.</title>
        <authorList>
            <person name="Liu Z."/>
            <person name="Liu S."/>
            <person name="Yao J."/>
            <person name="Bao L."/>
            <person name="Zhang J."/>
            <person name="Li Y."/>
            <person name="Jiang C."/>
            <person name="Sun L."/>
            <person name="Wang R."/>
            <person name="Zhang Y."/>
            <person name="Zhou T."/>
            <person name="Zeng Q."/>
            <person name="Fu Q."/>
            <person name="Gao S."/>
            <person name="Li N."/>
            <person name="Koren S."/>
            <person name="Jiang Y."/>
            <person name="Zimin A."/>
            <person name="Xu P."/>
            <person name="Phillippy A.M."/>
            <person name="Geng X."/>
            <person name="Song L."/>
            <person name="Sun F."/>
            <person name="Li C."/>
            <person name="Wang X."/>
            <person name="Chen A."/>
            <person name="Jin Y."/>
            <person name="Yuan Z."/>
            <person name="Yang Y."/>
            <person name="Tan S."/>
            <person name="Peatman E."/>
            <person name="Lu J."/>
            <person name="Qin Z."/>
            <person name="Dunham R."/>
            <person name="Li Z."/>
            <person name="Sonstegard T."/>
            <person name="Feng J."/>
            <person name="Danzmann R.G."/>
            <person name="Schroeder S."/>
            <person name="Scheffler B."/>
            <person name="Duke M.V."/>
            <person name="Ballard L."/>
            <person name="Kucuktas H."/>
            <person name="Kaltenboeck L."/>
            <person name="Liu H."/>
            <person name="Armbruster J."/>
            <person name="Xie Y."/>
            <person name="Kirby M.L."/>
            <person name="Tian Y."/>
            <person name="Flanagan M.E."/>
            <person name="Mu W."/>
            <person name="Waldbieser G.C."/>
        </authorList>
    </citation>
    <scope>NUCLEOTIDE SEQUENCE [LARGE SCALE GENOMIC DNA]</scope>
    <source>
        <strain evidence="3">SDA103</strain>
    </source>
</reference>
<name>A0A2D0QVU7_ICTPU</name>
<dbReference type="Proteomes" id="UP000221080">
    <property type="component" value="Chromosome 5"/>
</dbReference>
<dbReference type="InterPro" id="IPR024824">
    <property type="entry name" value="GADD45"/>
</dbReference>
<evidence type="ECO:0000259" key="2">
    <source>
        <dbReference type="Pfam" id="PF01248"/>
    </source>
</evidence>
<dbReference type="AlphaFoldDB" id="A0A2D0QVU7"/>
<dbReference type="OMA" id="CENAIDI"/>
<dbReference type="PANTHER" id="PTHR10411">
    <property type="entry name" value="GROWTH ARREST AND DNA DAMAGE-INDUCIBLE PROTEIN GADD45"/>
    <property type="match status" value="1"/>
</dbReference>
<dbReference type="RefSeq" id="XP_017322434.1">
    <property type="nucleotide sequence ID" value="XM_017466945.3"/>
</dbReference>
<dbReference type="GO" id="GO:0005737">
    <property type="term" value="C:cytoplasm"/>
    <property type="evidence" value="ECO:0007669"/>
    <property type="project" value="TreeGrafter"/>
</dbReference>
<dbReference type="GO" id="GO:0005634">
    <property type="term" value="C:nucleus"/>
    <property type="evidence" value="ECO:0007669"/>
    <property type="project" value="InterPro"/>
</dbReference>
<dbReference type="GO" id="GO:0051726">
    <property type="term" value="P:regulation of cell cycle"/>
    <property type="evidence" value="ECO:0007669"/>
    <property type="project" value="InterPro"/>
</dbReference>
<comment type="similarity">
    <text evidence="1">Belongs to the GADD45 family.</text>
</comment>
<proteinExistence type="inferred from homology"/>
<dbReference type="GeneID" id="108264936"/>
<accession>A0A2D0QVU7</accession>
<dbReference type="PANTHER" id="PTHR10411:SF4">
    <property type="entry name" value="GROWTH ARREST AND DNA DAMAGE-INDUCIBLE PROTEIN GADD45 GAMMA"/>
    <property type="match status" value="1"/>
</dbReference>
<dbReference type="Gene3D" id="3.30.1330.30">
    <property type="match status" value="1"/>
</dbReference>
<dbReference type="InterPro" id="IPR004038">
    <property type="entry name" value="Ribosomal_eL8/eL30/eS12/Gad45"/>
</dbReference>
<reference evidence="4" key="2">
    <citation type="submission" date="2025-08" db="UniProtKB">
        <authorList>
            <consortium name="RefSeq"/>
        </authorList>
    </citation>
    <scope>IDENTIFICATION</scope>
    <source>
        <tissue evidence="4">Blood</tissue>
    </source>
</reference>
<feature type="domain" description="Ribosomal protein eL8/eL30/eS12/Gadd45" evidence="2">
    <location>
        <begin position="28"/>
        <end position="108"/>
    </location>
</feature>
<dbReference type="InterPro" id="IPR029064">
    <property type="entry name" value="Ribosomal_eL30-like_sf"/>
</dbReference>
<sequence>MTFEEICRRENGTETSDSARMRSAGRVLEEVLVSSKQQDCLTVGVYESAKVMNIDPDSVALCVLASGDQYEWDVALQIHFTLIQAFCFDNDINIVHVNDIERLAHIVSDTGTSDGGDAHCVLVTRPSEVAWKDAGLEKLGVFCEERRSVCEWVPTVTLPER</sequence>
<keyword evidence="3" id="KW-1185">Reference proteome</keyword>
<dbReference type="STRING" id="7998.ENSIPUP00000032015"/>
<evidence type="ECO:0000313" key="3">
    <source>
        <dbReference type="Proteomes" id="UP000221080"/>
    </source>
</evidence>
<dbReference type="CTD" id="402991"/>